<protein>
    <submittedName>
        <fullName evidence="1">Tetratricopeptide repeat protein</fullName>
    </submittedName>
</protein>
<dbReference type="EMBL" id="JBHLTG010000001">
    <property type="protein sequence ID" value="MFC0677156.1"/>
    <property type="molecule type" value="Genomic_DNA"/>
</dbReference>
<gene>
    <name evidence="1" type="ORF">ACFFGH_04710</name>
</gene>
<dbReference type="Pfam" id="PF14559">
    <property type="entry name" value="TPR_19"/>
    <property type="match status" value="1"/>
</dbReference>
<dbReference type="SUPFAM" id="SSF48452">
    <property type="entry name" value="TPR-like"/>
    <property type="match status" value="1"/>
</dbReference>
<dbReference type="Gene3D" id="1.25.40.10">
    <property type="entry name" value="Tetratricopeptide repeat domain"/>
    <property type="match status" value="1"/>
</dbReference>
<keyword evidence="2" id="KW-1185">Reference proteome</keyword>
<dbReference type="InterPro" id="IPR011990">
    <property type="entry name" value="TPR-like_helical_dom_sf"/>
</dbReference>
<dbReference type="Proteomes" id="UP001589896">
    <property type="component" value="Unassembled WGS sequence"/>
</dbReference>
<name>A0ABV6RJK7_9GAMM</name>
<accession>A0ABV6RJK7</accession>
<dbReference type="RefSeq" id="WP_386665275.1">
    <property type="nucleotide sequence ID" value="NZ_JBHLTG010000001.1"/>
</dbReference>
<proteinExistence type="predicted"/>
<comment type="caution">
    <text evidence="1">The sequence shown here is derived from an EMBL/GenBank/DDBJ whole genome shotgun (WGS) entry which is preliminary data.</text>
</comment>
<evidence type="ECO:0000313" key="2">
    <source>
        <dbReference type="Proteomes" id="UP001589896"/>
    </source>
</evidence>
<sequence>MLLAGCATQPAAPDLTEPPGAATRVEMVETIRAAGVASDDELEVRPLREGAVEDLRERAQALQAQGDYPQAAALLDEALERHGADPTVLQERAEAAVLVGDFDAAERFSRRAIEIGTQVGPLCRRHWTLLEQVAQAQLAGADAAESAGLQSRVDAARREREACTVAAPARY</sequence>
<evidence type="ECO:0000313" key="1">
    <source>
        <dbReference type="EMBL" id="MFC0677156.1"/>
    </source>
</evidence>
<reference evidence="1 2" key="1">
    <citation type="submission" date="2024-09" db="EMBL/GenBank/DDBJ databases">
        <authorList>
            <person name="Sun Q."/>
            <person name="Mori K."/>
        </authorList>
    </citation>
    <scope>NUCLEOTIDE SEQUENCE [LARGE SCALE GENOMIC DNA]</scope>
    <source>
        <strain evidence="1 2">KCTC 23076</strain>
    </source>
</reference>
<organism evidence="1 2">
    <name type="scientific">Lysobacter korlensis</name>
    <dbReference type="NCBI Taxonomy" id="553636"/>
    <lineage>
        <taxon>Bacteria</taxon>
        <taxon>Pseudomonadati</taxon>
        <taxon>Pseudomonadota</taxon>
        <taxon>Gammaproteobacteria</taxon>
        <taxon>Lysobacterales</taxon>
        <taxon>Lysobacteraceae</taxon>
        <taxon>Lysobacter</taxon>
    </lineage>
</organism>